<keyword evidence="3" id="KW-1185">Reference proteome</keyword>
<dbReference type="InterPro" id="IPR023485">
    <property type="entry name" value="Ptyr_pPase"/>
</dbReference>
<dbReference type="RefSeq" id="WP_240315439.1">
    <property type="nucleotide sequence ID" value="NZ_CP136962.1"/>
</dbReference>
<proteinExistence type="predicted"/>
<dbReference type="EMBL" id="CP136962">
    <property type="protein sequence ID" value="WOS98560.1"/>
    <property type="molecule type" value="Genomic_DNA"/>
</dbReference>
<organism evidence="2 3">
    <name type="scientific">Neisseria perflava</name>
    <dbReference type="NCBI Taxonomy" id="33053"/>
    <lineage>
        <taxon>Bacteria</taxon>
        <taxon>Pseudomonadati</taxon>
        <taxon>Pseudomonadota</taxon>
        <taxon>Betaproteobacteria</taxon>
        <taxon>Neisseriales</taxon>
        <taxon>Neisseriaceae</taxon>
        <taxon>Neisseria</taxon>
    </lineage>
</organism>
<dbReference type="InterPro" id="IPR036196">
    <property type="entry name" value="Ptyr_pPase_sf"/>
</dbReference>
<feature type="domain" description="Phosphotyrosine protein phosphatase I" evidence="1">
    <location>
        <begin position="35"/>
        <end position="141"/>
    </location>
</feature>
<evidence type="ECO:0000313" key="3">
    <source>
        <dbReference type="Proteomes" id="UP000234781"/>
    </source>
</evidence>
<dbReference type="Proteomes" id="UP000234781">
    <property type="component" value="Chromosome"/>
</dbReference>
<gene>
    <name evidence="2" type="ORF">CYJ98_002580</name>
</gene>
<accession>A0AAF0YQY8</accession>
<protein>
    <submittedName>
        <fullName evidence="2">Protein tyrosine phosphatase</fullName>
    </submittedName>
</protein>
<dbReference type="Gene3D" id="3.40.50.2300">
    <property type="match status" value="1"/>
</dbReference>
<dbReference type="SMART" id="SM00226">
    <property type="entry name" value="LMWPc"/>
    <property type="match status" value="1"/>
</dbReference>
<dbReference type="AlphaFoldDB" id="A0AAF0YQY8"/>
<name>A0AAF0YQY8_NEIPE</name>
<evidence type="ECO:0000259" key="1">
    <source>
        <dbReference type="SMART" id="SM00226"/>
    </source>
</evidence>
<dbReference type="SUPFAM" id="SSF52788">
    <property type="entry name" value="Phosphotyrosine protein phosphatases I"/>
    <property type="match status" value="1"/>
</dbReference>
<evidence type="ECO:0000313" key="2">
    <source>
        <dbReference type="EMBL" id="WOS98560.1"/>
    </source>
</evidence>
<sequence>MNLMLNGLINSKDTFSIQSRWFSQGGYFPPFLIFMNALFICSRNQWRSPTAETVFRRYPNVQARSAGTSPNARHTVSIDDIAWADKIFVMEQKHKSRLLAQFPRALQYKEMIVLDIPDNYRYMDEELIEILKESVVPYLSR</sequence>
<reference evidence="3" key="1">
    <citation type="submission" date="2017-12" db="EMBL/GenBank/DDBJ databases">
        <title>Phylogenetic diversity of female urinary microbiome.</title>
        <authorList>
            <person name="Thomas-White K."/>
            <person name="Wolfe A.J."/>
        </authorList>
    </citation>
    <scope>NUCLEOTIDE SEQUENCE [LARGE SCALE GENOMIC DNA]</scope>
    <source>
        <strain evidence="3">UMB0023</strain>
    </source>
</reference>